<feature type="transmembrane region" description="Helical" evidence="1">
    <location>
        <begin position="6"/>
        <end position="27"/>
    </location>
</feature>
<name>A0AAV3Y8W0_9GAST</name>
<evidence type="ECO:0000313" key="3">
    <source>
        <dbReference type="Proteomes" id="UP000735302"/>
    </source>
</evidence>
<dbReference type="AlphaFoldDB" id="A0AAV3Y8W0"/>
<keyword evidence="1" id="KW-0472">Membrane</keyword>
<comment type="caution">
    <text evidence="2">The sequence shown here is derived from an EMBL/GenBank/DDBJ whole genome shotgun (WGS) entry which is preliminary data.</text>
</comment>
<keyword evidence="1" id="KW-0812">Transmembrane</keyword>
<accession>A0AAV3Y8W0</accession>
<reference evidence="2 3" key="1">
    <citation type="journal article" date="2021" name="Elife">
        <title>Chloroplast acquisition without the gene transfer in kleptoplastic sea slugs, Plakobranchus ocellatus.</title>
        <authorList>
            <person name="Maeda T."/>
            <person name="Takahashi S."/>
            <person name="Yoshida T."/>
            <person name="Shimamura S."/>
            <person name="Takaki Y."/>
            <person name="Nagai Y."/>
            <person name="Toyoda A."/>
            <person name="Suzuki Y."/>
            <person name="Arimoto A."/>
            <person name="Ishii H."/>
            <person name="Satoh N."/>
            <person name="Nishiyama T."/>
            <person name="Hasebe M."/>
            <person name="Maruyama T."/>
            <person name="Minagawa J."/>
            <person name="Obokata J."/>
            <person name="Shigenobu S."/>
        </authorList>
    </citation>
    <scope>NUCLEOTIDE SEQUENCE [LARGE SCALE GENOMIC DNA]</scope>
</reference>
<evidence type="ECO:0000313" key="2">
    <source>
        <dbReference type="EMBL" id="GFN78850.1"/>
    </source>
</evidence>
<proteinExistence type="predicted"/>
<evidence type="ECO:0000256" key="1">
    <source>
        <dbReference type="SAM" id="Phobius"/>
    </source>
</evidence>
<sequence>MASSYRVYIAIICVMLCMAICSLDACIPKSYKNCEKLIGGELRTFEDGHVLIFVQQFNCKRDRCEDGDWVFIHTGPEKTGTCAGRVVVVTGASLQAGNWSSIASSVVLHSFGSRNFKACLISAIIKYPLLRKHDLLMCGDADLLKLNPFLTFPVPSALFQLRQI</sequence>
<keyword evidence="3" id="KW-1185">Reference proteome</keyword>
<protein>
    <submittedName>
        <fullName evidence="2">Uncharacterized protein</fullName>
    </submittedName>
</protein>
<gene>
    <name evidence="2" type="ORF">PoB_000535600</name>
</gene>
<dbReference type="EMBL" id="BLXT01000616">
    <property type="protein sequence ID" value="GFN78850.1"/>
    <property type="molecule type" value="Genomic_DNA"/>
</dbReference>
<dbReference type="Proteomes" id="UP000735302">
    <property type="component" value="Unassembled WGS sequence"/>
</dbReference>
<keyword evidence="1" id="KW-1133">Transmembrane helix</keyword>
<organism evidence="2 3">
    <name type="scientific">Plakobranchus ocellatus</name>
    <dbReference type="NCBI Taxonomy" id="259542"/>
    <lineage>
        <taxon>Eukaryota</taxon>
        <taxon>Metazoa</taxon>
        <taxon>Spiralia</taxon>
        <taxon>Lophotrochozoa</taxon>
        <taxon>Mollusca</taxon>
        <taxon>Gastropoda</taxon>
        <taxon>Heterobranchia</taxon>
        <taxon>Euthyneura</taxon>
        <taxon>Panpulmonata</taxon>
        <taxon>Sacoglossa</taxon>
        <taxon>Placobranchoidea</taxon>
        <taxon>Plakobranchidae</taxon>
        <taxon>Plakobranchus</taxon>
    </lineage>
</organism>